<dbReference type="GO" id="GO:0006086">
    <property type="term" value="P:pyruvate decarboxylation to acetyl-CoA"/>
    <property type="evidence" value="ECO:0007669"/>
    <property type="project" value="InterPro"/>
</dbReference>
<dbReference type="GO" id="GO:0004742">
    <property type="term" value="F:dihydrolipoyllysine-residue acetyltransferase activity"/>
    <property type="evidence" value="ECO:0007669"/>
    <property type="project" value="TreeGrafter"/>
</dbReference>
<dbReference type="FunFam" id="2.40.50.100:FF:000010">
    <property type="entry name" value="Acetyltransferase component of pyruvate dehydrogenase complex"/>
    <property type="match status" value="1"/>
</dbReference>
<dbReference type="EMBL" id="CAAE01014601">
    <property type="protein sequence ID" value="CAG00527.1"/>
    <property type="molecule type" value="Genomic_DNA"/>
</dbReference>
<gene>
    <name evidence="4" type="ORF">GSTENG00018993001</name>
</gene>
<protein>
    <submittedName>
        <fullName evidence="4">(spotted green pufferfish) hypothetical protein</fullName>
    </submittedName>
</protein>
<evidence type="ECO:0000313" key="4">
    <source>
        <dbReference type="EMBL" id="CAG00527.1"/>
    </source>
</evidence>
<evidence type="ECO:0000256" key="1">
    <source>
        <dbReference type="ARBA" id="ARBA00022823"/>
    </source>
</evidence>
<proteinExistence type="predicted"/>
<dbReference type="SUPFAM" id="SSF51230">
    <property type="entry name" value="Single hybrid motif"/>
    <property type="match status" value="1"/>
</dbReference>
<dbReference type="Gene3D" id="2.40.50.100">
    <property type="match status" value="1"/>
</dbReference>
<accession>Q4SFQ5</accession>
<keyword evidence="1" id="KW-0450">Lipoyl</keyword>
<feature type="non-terminal residue" evidence="4">
    <location>
        <position position="1"/>
    </location>
</feature>
<dbReference type="PROSITE" id="PS00189">
    <property type="entry name" value="LIPOYL"/>
    <property type="match status" value="1"/>
</dbReference>
<dbReference type="Pfam" id="PF00364">
    <property type="entry name" value="Biotin_lipoyl"/>
    <property type="match status" value="1"/>
</dbReference>
<dbReference type="InterPro" id="IPR000089">
    <property type="entry name" value="Biotin_lipoyl"/>
</dbReference>
<dbReference type="PANTHER" id="PTHR23151">
    <property type="entry name" value="DIHYDROLIPOAMIDE ACETYL/SUCCINYL-TRANSFERASE-RELATED"/>
    <property type="match status" value="1"/>
</dbReference>
<dbReference type="OrthoDB" id="537444at2759"/>
<comment type="caution">
    <text evidence="4">The sequence shown here is derived from an EMBL/GenBank/DDBJ whole genome shotgun (WGS) entry which is preliminary data.</text>
</comment>
<dbReference type="InterPro" id="IPR003016">
    <property type="entry name" value="2-oxoA_DH_lipoyl-BS"/>
</dbReference>
<evidence type="ECO:0000259" key="3">
    <source>
        <dbReference type="PROSITE" id="PS50968"/>
    </source>
</evidence>
<evidence type="ECO:0000256" key="2">
    <source>
        <dbReference type="ARBA" id="ARBA00022946"/>
    </source>
</evidence>
<sequence length="86" mass="9604">RFYSLPPHQKVELPALSPTMQTGTIARWEKKEGDKINEGDLIAEVETDKATVGFEMLEECYLAKILVPEGTRDVNIGAIICITVDR</sequence>
<reference evidence="4" key="2">
    <citation type="submission" date="2004-02" db="EMBL/GenBank/DDBJ databases">
        <authorList>
            <consortium name="Genoscope"/>
            <consortium name="Whitehead Institute Centre for Genome Research"/>
        </authorList>
    </citation>
    <scope>NUCLEOTIDE SEQUENCE</scope>
</reference>
<feature type="domain" description="Lipoyl-binding" evidence="3">
    <location>
        <begin position="8"/>
        <end position="84"/>
    </location>
</feature>
<dbReference type="KEGG" id="tng:GSTEN00018993G001"/>
<dbReference type="PANTHER" id="PTHR23151:SF90">
    <property type="entry name" value="DIHYDROLIPOYLLYSINE-RESIDUE ACETYLTRANSFERASE COMPONENT OF PYRUVATE DEHYDROGENASE COMPLEX, MITOCHONDRIAL-RELATED"/>
    <property type="match status" value="1"/>
</dbReference>
<dbReference type="GO" id="GO:0045254">
    <property type="term" value="C:pyruvate dehydrogenase complex"/>
    <property type="evidence" value="ECO:0007669"/>
    <property type="project" value="InterPro"/>
</dbReference>
<dbReference type="InterPro" id="IPR011053">
    <property type="entry name" value="Single_hybrid_motif"/>
</dbReference>
<dbReference type="PROSITE" id="PS50968">
    <property type="entry name" value="BIOTINYL_LIPOYL"/>
    <property type="match status" value="1"/>
</dbReference>
<name>Q4SFQ5_TETNG</name>
<keyword evidence="2" id="KW-0809">Transit peptide</keyword>
<organism evidence="4">
    <name type="scientific">Tetraodon nigroviridis</name>
    <name type="common">Spotted green pufferfish</name>
    <name type="synonym">Chelonodon nigroviridis</name>
    <dbReference type="NCBI Taxonomy" id="99883"/>
    <lineage>
        <taxon>Eukaryota</taxon>
        <taxon>Metazoa</taxon>
        <taxon>Chordata</taxon>
        <taxon>Craniata</taxon>
        <taxon>Vertebrata</taxon>
        <taxon>Euteleostomi</taxon>
        <taxon>Actinopterygii</taxon>
        <taxon>Neopterygii</taxon>
        <taxon>Teleostei</taxon>
        <taxon>Neoteleostei</taxon>
        <taxon>Acanthomorphata</taxon>
        <taxon>Eupercaria</taxon>
        <taxon>Tetraodontiformes</taxon>
        <taxon>Tetradontoidea</taxon>
        <taxon>Tetraodontidae</taxon>
        <taxon>Tetraodon</taxon>
    </lineage>
</organism>
<dbReference type="CDD" id="cd06849">
    <property type="entry name" value="lipoyl_domain"/>
    <property type="match status" value="1"/>
</dbReference>
<dbReference type="InterPro" id="IPR045257">
    <property type="entry name" value="E2/Pdx1"/>
</dbReference>
<dbReference type="AlphaFoldDB" id="Q4SFQ5"/>
<reference evidence="4" key="1">
    <citation type="journal article" date="2004" name="Nature">
        <title>Genome duplication in the teleost fish Tetraodon nigroviridis reveals the early vertebrate proto-karyotype.</title>
        <authorList>
            <person name="Jaillon O."/>
            <person name="Aury J.-M."/>
            <person name="Brunet F."/>
            <person name="Petit J.-L."/>
            <person name="Stange-Thomann N."/>
            <person name="Mauceli E."/>
            <person name="Bouneau L."/>
            <person name="Fischer C."/>
            <person name="Ozouf-Costaz C."/>
            <person name="Bernot A."/>
            <person name="Nicaud S."/>
            <person name="Jaffe D."/>
            <person name="Fisher S."/>
            <person name="Lutfalla G."/>
            <person name="Dossat C."/>
            <person name="Segurens B."/>
            <person name="Dasilva C."/>
            <person name="Salanoubat M."/>
            <person name="Levy M."/>
            <person name="Boudet N."/>
            <person name="Castellano S."/>
            <person name="Anthouard V."/>
            <person name="Jubin C."/>
            <person name="Castelli V."/>
            <person name="Katinka M."/>
            <person name="Vacherie B."/>
            <person name="Biemont C."/>
            <person name="Skalli Z."/>
            <person name="Cattolico L."/>
            <person name="Poulain J."/>
            <person name="De Berardinis V."/>
            <person name="Cruaud C."/>
            <person name="Duprat S."/>
            <person name="Brottier P."/>
            <person name="Coutanceau J.-P."/>
            <person name="Gouzy J."/>
            <person name="Parra G."/>
            <person name="Lardier G."/>
            <person name="Chapple C."/>
            <person name="McKernan K.J."/>
            <person name="McEwan P."/>
            <person name="Bosak S."/>
            <person name="Kellis M."/>
            <person name="Volff J.-N."/>
            <person name="Guigo R."/>
            <person name="Zody M.C."/>
            <person name="Mesirov J."/>
            <person name="Lindblad-Toh K."/>
            <person name="Birren B."/>
            <person name="Nusbaum C."/>
            <person name="Kahn D."/>
            <person name="Robinson-Rechavi M."/>
            <person name="Laudet V."/>
            <person name="Schachter V."/>
            <person name="Quetier F."/>
            <person name="Saurin W."/>
            <person name="Scarpelli C."/>
            <person name="Wincker P."/>
            <person name="Lander E.S."/>
            <person name="Weissenbach J."/>
            <person name="Roest Crollius H."/>
        </authorList>
    </citation>
    <scope>NUCLEOTIDE SEQUENCE [LARGE SCALE GENOMIC DNA]</scope>
</reference>